<evidence type="ECO:0000313" key="10">
    <source>
        <dbReference type="Proteomes" id="UP001209878"/>
    </source>
</evidence>
<dbReference type="Pfam" id="PF12661">
    <property type="entry name" value="hEGF"/>
    <property type="match status" value="1"/>
</dbReference>
<dbReference type="InterPro" id="IPR000152">
    <property type="entry name" value="EGF-type_Asp/Asn_hydroxyl_site"/>
</dbReference>
<dbReference type="EMBL" id="JAODUO010000455">
    <property type="protein sequence ID" value="KAK2180164.1"/>
    <property type="molecule type" value="Genomic_DNA"/>
</dbReference>
<dbReference type="GO" id="GO:0007219">
    <property type="term" value="P:Notch signaling pathway"/>
    <property type="evidence" value="ECO:0007669"/>
    <property type="project" value="TreeGrafter"/>
</dbReference>
<feature type="region of interest" description="Disordered" evidence="7">
    <location>
        <begin position="160"/>
        <end position="181"/>
    </location>
</feature>
<sequence>MVSSNGLPPCDQCEADNYATSDTKCMKCQANTKTHGPGKWQQDDCKVVDKCSTNPCKNGGTCSIKYHKVVCDCATGYTGDSCDTMIDFCESSPCYNGGSCNTKLNGYSCTCPPDYSGNRCETDPDDCASITCENGGKCQDLINDYKCLCPDGFKGRLFHDYNRPPPNQHKRQRNETPEMIG</sequence>
<dbReference type="PROSITE" id="PS00022">
    <property type="entry name" value="EGF_1"/>
    <property type="match status" value="2"/>
</dbReference>
<dbReference type="PROSITE" id="PS00010">
    <property type="entry name" value="ASX_HYDROXYL"/>
    <property type="match status" value="1"/>
</dbReference>
<dbReference type="PRINTS" id="PR00010">
    <property type="entry name" value="EGFBLOOD"/>
</dbReference>
<dbReference type="PROSITE" id="PS50026">
    <property type="entry name" value="EGF_3"/>
    <property type="match status" value="3"/>
</dbReference>
<dbReference type="CDD" id="cd00054">
    <property type="entry name" value="EGF_CA"/>
    <property type="match status" value="2"/>
</dbReference>
<dbReference type="PROSITE" id="PS01187">
    <property type="entry name" value="EGF_CA"/>
    <property type="match status" value="1"/>
</dbReference>
<dbReference type="Gene3D" id="2.10.25.10">
    <property type="entry name" value="Laminin"/>
    <property type="match status" value="3"/>
</dbReference>
<evidence type="ECO:0000256" key="2">
    <source>
        <dbReference type="ARBA" id="ARBA00022729"/>
    </source>
</evidence>
<keyword evidence="2" id="KW-0732">Signal</keyword>
<keyword evidence="5" id="KW-0325">Glycoprotein</keyword>
<dbReference type="InterPro" id="IPR013032">
    <property type="entry name" value="EGF-like_CS"/>
</dbReference>
<dbReference type="SMART" id="SM00181">
    <property type="entry name" value="EGF"/>
    <property type="match status" value="3"/>
</dbReference>
<dbReference type="Proteomes" id="UP001209878">
    <property type="component" value="Unassembled WGS sequence"/>
</dbReference>
<dbReference type="FunFam" id="2.10.25.10:FF:000109">
    <property type="entry name" value="Notch homolog 4, [Drosophila]"/>
    <property type="match status" value="1"/>
</dbReference>
<keyword evidence="1 6" id="KW-0245">EGF-like domain</keyword>
<gene>
    <name evidence="9" type="ORF">NP493_454g00001</name>
</gene>
<keyword evidence="3" id="KW-0677">Repeat</keyword>
<keyword evidence="4 6" id="KW-1015">Disulfide bond</keyword>
<evidence type="ECO:0000259" key="8">
    <source>
        <dbReference type="PROSITE" id="PS50026"/>
    </source>
</evidence>
<dbReference type="SMART" id="SM00179">
    <property type="entry name" value="EGF_CA"/>
    <property type="match status" value="2"/>
</dbReference>
<comment type="caution">
    <text evidence="9">The sequence shown here is derived from an EMBL/GenBank/DDBJ whole genome shotgun (WGS) entry which is preliminary data.</text>
</comment>
<evidence type="ECO:0000256" key="3">
    <source>
        <dbReference type="ARBA" id="ARBA00022737"/>
    </source>
</evidence>
<comment type="caution">
    <text evidence="6">Lacks conserved residue(s) required for the propagation of feature annotation.</text>
</comment>
<evidence type="ECO:0000256" key="1">
    <source>
        <dbReference type="ARBA" id="ARBA00022536"/>
    </source>
</evidence>
<organism evidence="9 10">
    <name type="scientific">Ridgeia piscesae</name>
    <name type="common">Tubeworm</name>
    <dbReference type="NCBI Taxonomy" id="27915"/>
    <lineage>
        <taxon>Eukaryota</taxon>
        <taxon>Metazoa</taxon>
        <taxon>Spiralia</taxon>
        <taxon>Lophotrochozoa</taxon>
        <taxon>Annelida</taxon>
        <taxon>Polychaeta</taxon>
        <taxon>Sedentaria</taxon>
        <taxon>Canalipalpata</taxon>
        <taxon>Sabellida</taxon>
        <taxon>Siboglinidae</taxon>
        <taxon>Ridgeia</taxon>
    </lineage>
</organism>
<evidence type="ECO:0000256" key="7">
    <source>
        <dbReference type="SAM" id="MobiDB-lite"/>
    </source>
</evidence>
<feature type="domain" description="EGF-like" evidence="8">
    <location>
        <begin position="47"/>
        <end position="83"/>
    </location>
</feature>
<keyword evidence="10" id="KW-1185">Reference proteome</keyword>
<evidence type="ECO:0000313" key="9">
    <source>
        <dbReference type="EMBL" id="KAK2180164.1"/>
    </source>
</evidence>
<dbReference type="InterPro" id="IPR001881">
    <property type="entry name" value="EGF-like_Ca-bd_dom"/>
</dbReference>
<feature type="domain" description="EGF-like" evidence="8">
    <location>
        <begin position="123"/>
        <end position="159"/>
    </location>
</feature>
<feature type="domain" description="EGF-like" evidence="8">
    <location>
        <begin position="85"/>
        <end position="121"/>
    </location>
</feature>
<evidence type="ECO:0000256" key="4">
    <source>
        <dbReference type="ARBA" id="ARBA00023157"/>
    </source>
</evidence>
<proteinExistence type="predicted"/>
<dbReference type="InterPro" id="IPR000742">
    <property type="entry name" value="EGF"/>
</dbReference>
<reference evidence="9" key="1">
    <citation type="journal article" date="2023" name="Mol. Biol. Evol.">
        <title>Third-Generation Sequencing Reveals the Adaptive Role of the Epigenome in Three Deep-Sea Polychaetes.</title>
        <authorList>
            <person name="Perez M."/>
            <person name="Aroh O."/>
            <person name="Sun Y."/>
            <person name="Lan Y."/>
            <person name="Juniper S.K."/>
            <person name="Young C.R."/>
            <person name="Angers B."/>
            <person name="Qian P.Y."/>
        </authorList>
    </citation>
    <scope>NUCLEOTIDE SEQUENCE</scope>
    <source>
        <strain evidence="9">R07B-5</strain>
    </source>
</reference>
<dbReference type="SUPFAM" id="SSF57196">
    <property type="entry name" value="EGF/Laminin"/>
    <property type="match status" value="3"/>
</dbReference>
<dbReference type="GO" id="GO:0005112">
    <property type="term" value="F:Notch binding"/>
    <property type="evidence" value="ECO:0007669"/>
    <property type="project" value="TreeGrafter"/>
</dbReference>
<feature type="disulfide bond" evidence="6">
    <location>
        <begin position="73"/>
        <end position="82"/>
    </location>
</feature>
<dbReference type="PANTHER" id="PTHR12916">
    <property type="entry name" value="CYTOCHROME C OXIDASE POLYPEPTIDE VIC-2"/>
    <property type="match status" value="1"/>
</dbReference>
<dbReference type="PROSITE" id="PS01186">
    <property type="entry name" value="EGF_2"/>
    <property type="match status" value="1"/>
</dbReference>
<dbReference type="FunFam" id="2.10.25.10:FF:000006">
    <property type="entry name" value="Versican core protein-like isoform 1"/>
    <property type="match status" value="1"/>
</dbReference>
<name>A0AAD9KZE1_RIDPI</name>
<evidence type="ECO:0000256" key="6">
    <source>
        <dbReference type="PROSITE-ProRule" id="PRU00076"/>
    </source>
</evidence>
<dbReference type="InterPro" id="IPR018097">
    <property type="entry name" value="EGF_Ca-bd_CS"/>
</dbReference>
<dbReference type="FunFam" id="2.10.25.10:FF:000012">
    <property type="entry name" value="Delta-like protein"/>
    <property type="match status" value="1"/>
</dbReference>
<evidence type="ECO:0000256" key="5">
    <source>
        <dbReference type="ARBA" id="ARBA00023180"/>
    </source>
</evidence>
<feature type="disulfide bond" evidence="6">
    <location>
        <begin position="111"/>
        <end position="120"/>
    </location>
</feature>
<accession>A0AAD9KZE1</accession>
<dbReference type="PANTHER" id="PTHR12916:SF4">
    <property type="entry name" value="UNINFLATABLE, ISOFORM C"/>
    <property type="match status" value="1"/>
</dbReference>
<dbReference type="AlphaFoldDB" id="A0AAD9KZE1"/>
<protein>
    <recommendedName>
        <fullName evidence="8">EGF-like domain-containing protein</fullName>
    </recommendedName>
</protein>
<dbReference type="GO" id="GO:0005509">
    <property type="term" value="F:calcium ion binding"/>
    <property type="evidence" value="ECO:0007669"/>
    <property type="project" value="InterPro"/>
</dbReference>
<dbReference type="Pfam" id="PF00008">
    <property type="entry name" value="EGF"/>
    <property type="match status" value="2"/>
</dbReference>